<dbReference type="InterPro" id="IPR054075">
    <property type="entry name" value="Gp53-like_C"/>
</dbReference>
<proteinExistence type="predicted"/>
<reference evidence="2 3" key="1">
    <citation type="submission" date="2018-03" db="EMBL/GenBank/DDBJ databases">
        <title>Diversity of phytobeneficial traits revealed by whole-genome analysis of worldwide-isolated phenazine-producing Pseudomonas spp.</title>
        <authorList>
            <person name="Biessy A."/>
            <person name="Novinscak A."/>
            <person name="Blom J."/>
            <person name="Leger G."/>
            <person name="Thomashow L.S."/>
            <person name="Cazorla F.M."/>
            <person name="Josic D."/>
            <person name="Filion M."/>
        </authorList>
    </citation>
    <scope>NUCLEOTIDE SEQUENCE [LARGE SCALE GENOMIC DNA]</scope>
    <source>
        <strain evidence="2 3">B25</strain>
    </source>
</reference>
<sequence length="306" mass="31698">MDYPKSVPSVGLVNGRFVDDDPLAGTPGSLIPASWGNSVTQEILGVVQAAGMTPDEGANDQLLGALRSSTLFSTPPRFDVSRSVATPEFVQRALGNYSSARGISESTQLTIADVGCSIGLGGTTAFTVTLPDVSTVPDGATISLHCRSSAQVTVASKSGAQISPQGNYLNSIVMSSGESANLVREWGVWTVYGTASLKYSALYGAQLSTAGYQKYPSGLIMQWAMGGTDANGVMSLSLPIKFPNAILGGIADEGHPPGWGGNVTVWSFDVTSSSTSTAVARARWVEVGGTIRVNSGISGRVLVWGR</sequence>
<organism evidence="2 3">
    <name type="scientific">Pseudomonas chlororaphis</name>
    <dbReference type="NCBI Taxonomy" id="587753"/>
    <lineage>
        <taxon>Bacteria</taxon>
        <taxon>Pseudomonadati</taxon>
        <taxon>Pseudomonadota</taxon>
        <taxon>Gammaproteobacteria</taxon>
        <taxon>Pseudomonadales</taxon>
        <taxon>Pseudomonadaceae</taxon>
        <taxon>Pseudomonas</taxon>
    </lineage>
</organism>
<dbReference type="Gene3D" id="2.60.40.3940">
    <property type="match status" value="1"/>
</dbReference>
<gene>
    <name evidence="2" type="ORF">C4K04_1256</name>
</gene>
<evidence type="ECO:0000259" key="1">
    <source>
        <dbReference type="Pfam" id="PF21882"/>
    </source>
</evidence>
<dbReference type="EMBL" id="CP027753">
    <property type="protein sequence ID" value="AZE46948.1"/>
    <property type="molecule type" value="Genomic_DNA"/>
</dbReference>
<evidence type="ECO:0000313" key="3">
    <source>
        <dbReference type="Proteomes" id="UP000268048"/>
    </source>
</evidence>
<dbReference type="Pfam" id="PF21882">
    <property type="entry name" value="Gp53-like_C"/>
    <property type="match status" value="1"/>
</dbReference>
<dbReference type="AlphaFoldDB" id="A0A3G7TK03"/>
<dbReference type="RefSeq" id="WP_124319366.1">
    <property type="nucleotide sequence ID" value="NZ_CP027753.1"/>
</dbReference>
<accession>A0A3G7TK03</accession>
<name>A0A3G7TK03_9PSED</name>
<protein>
    <submittedName>
        <fullName evidence="2">Prophage tail fiber protein</fullName>
    </submittedName>
</protein>
<feature type="domain" description="Putative tail fiber protein gp53-like C-terminal" evidence="1">
    <location>
        <begin position="214"/>
        <end position="279"/>
    </location>
</feature>
<dbReference type="Proteomes" id="UP000268048">
    <property type="component" value="Chromosome"/>
</dbReference>
<evidence type="ECO:0000313" key="2">
    <source>
        <dbReference type="EMBL" id="AZE46948.1"/>
    </source>
</evidence>